<evidence type="ECO:0000256" key="1">
    <source>
        <dbReference type="ARBA" id="ARBA00004651"/>
    </source>
</evidence>
<evidence type="ECO:0000256" key="5">
    <source>
        <dbReference type="ARBA" id="ARBA00023136"/>
    </source>
</evidence>
<name>A0A255GP10_9ACTN</name>
<feature type="transmembrane region" description="Helical" evidence="6">
    <location>
        <begin position="123"/>
        <end position="144"/>
    </location>
</feature>
<dbReference type="Pfam" id="PF01810">
    <property type="entry name" value="LysE"/>
    <property type="match status" value="1"/>
</dbReference>
<dbReference type="OrthoDB" id="3175972at2"/>
<evidence type="ECO:0000313" key="7">
    <source>
        <dbReference type="EMBL" id="OYO17558.1"/>
    </source>
</evidence>
<dbReference type="EMBL" id="NMVO01000001">
    <property type="protein sequence ID" value="OYO17558.1"/>
    <property type="molecule type" value="Genomic_DNA"/>
</dbReference>
<keyword evidence="5 6" id="KW-0472">Membrane</keyword>
<dbReference type="PANTHER" id="PTHR30086">
    <property type="entry name" value="ARGININE EXPORTER PROTEIN ARGO"/>
    <property type="match status" value="1"/>
</dbReference>
<accession>A0A255GP10</accession>
<evidence type="ECO:0000256" key="4">
    <source>
        <dbReference type="ARBA" id="ARBA00022989"/>
    </source>
</evidence>
<gene>
    <name evidence="7" type="ORF">CGZ94_01255</name>
</gene>
<reference evidence="7 8" key="1">
    <citation type="submission" date="2017-07" db="EMBL/GenBank/DDBJ databases">
        <title>Draft whole genome sequences of clinical Proprionibacteriaceae strains.</title>
        <authorList>
            <person name="Bernier A.-M."/>
            <person name="Bernard K."/>
            <person name="Domingo M.-C."/>
        </authorList>
    </citation>
    <scope>NUCLEOTIDE SEQUENCE [LARGE SCALE GENOMIC DNA]</scope>
    <source>
        <strain evidence="7 8">NML 030167</strain>
    </source>
</reference>
<evidence type="ECO:0000313" key="8">
    <source>
        <dbReference type="Proteomes" id="UP000215896"/>
    </source>
</evidence>
<feature type="transmembrane region" description="Helical" evidence="6">
    <location>
        <begin position="40"/>
        <end position="67"/>
    </location>
</feature>
<feature type="transmembrane region" description="Helical" evidence="6">
    <location>
        <begin position="156"/>
        <end position="180"/>
    </location>
</feature>
<protein>
    <submittedName>
        <fullName evidence="7">Lysine transporter LysE</fullName>
    </submittedName>
</protein>
<feature type="transmembrane region" description="Helical" evidence="6">
    <location>
        <begin position="6"/>
        <end position="28"/>
    </location>
</feature>
<dbReference type="RefSeq" id="WP_094404386.1">
    <property type="nucleotide sequence ID" value="NZ_NMVO01000001.1"/>
</dbReference>
<dbReference type="Proteomes" id="UP000215896">
    <property type="component" value="Unassembled WGS sequence"/>
</dbReference>
<dbReference type="PIRSF" id="PIRSF006324">
    <property type="entry name" value="LeuE"/>
    <property type="match status" value="1"/>
</dbReference>
<keyword evidence="2" id="KW-1003">Cell membrane</keyword>
<evidence type="ECO:0000256" key="2">
    <source>
        <dbReference type="ARBA" id="ARBA00022475"/>
    </source>
</evidence>
<keyword evidence="8" id="KW-1185">Reference proteome</keyword>
<comment type="caution">
    <text evidence="7">The sequence shown here is derived from an EMBL/GenBank/DDBJ whole genome shotgun (WGS) entry which is preliminary data.</text>
</comment>
<keyword evidence="3 6" id="KW-0812">Transmembrane</keyword>
<organism evidence="7 8">
    <name type="scientific">Enemella evansiae</name>
    <dbReference type="NCBI Taxonomy" id="2016499"/>
    <lineage>
        <taxon>Bacteria</taxon>
        <taxon>Bacillati</taxon>
        <taxon>Actinomycetota</taxon>
        <taxon>Actinomycetes</taxon>
        <taxon>Propionibacteriales</taxon>
        <taxon>Propionibacteriaceae</taxon>
        <taxon>Enemella</taxon>
    </lineage>
</organism>
<evidence type="ECO:0000256" key="3">
    <source>
        <dbReference type="ARBA" id="ARBA00022692"/>
    </source>
</evidence>
<sequence length="213" mass="22147">MLVNPALVGGFLLLSALLSAIPGPSVLLETSRAITRGRRSAMWIVLGNALGGLVLLTLVLTGLGAIVATSAKLFLIVKYAGAGYLLWLGIQSIRSAHAAGAQLLETTPGETPARRATAVRQGFLVGVANPKSIASLMAILPQFVDPVLGNPALQMLIIGLAGALAQMLIETVWVCAAGTLRNWFQRRPRRLQALQAGGGVAMIGLAGKLAVQR</sequence>
<dbReference type="PANTHER" id="PTHR30086:SF20">
    <property type="entry name" value="ARGININE EXPORTER PROTEIN ARGO-RELATED"/>
    <property type="match status" value="1"/>
</dbReference>
<proteinExistence type="predicted"/>
<dbReference type="InterPro" id="IPR001123">
    <property type="entry name" value="LeuE-type"/>
</dbReference>
<dbReference type="GO" id="GO:0005886">
    <property type="term" value="C:plasma membrane"/>
    <property type="evidence" value="ECO:0007669"/>
    <property type="project" value="UniProtKB-SubCell"/>
</dbReference>
<evidence type="ECO:0000256" key="6">
    <source>
        <dbReference type="SAM" id="Phobius"/>
    </source>
</evidence>
<comment type="subcellular location">
    <subcellularLocation>
        <location evidence="1">Cell membrane</location>
        <topology evidence="1">Multi-pass membrane protein</topology>
    </subcellularLocation>
</comment>
<accession>A0A4R6LTY4</accession>
<feature type="transmembrane region" description="Helical" evidence="6">
    <location>
        <begin position="73"/>
        <end position="90"/>
    </location>
</feature>
<dbReference type="AlphaFoldDB" id="A0A255GP10"/>
<dbReference type="GO" id="GO:0015171">
    <property type="term" value="F:amino acid transmembrane transporter activity"/>
    <property type="evidence" value="ECO:0007669"/>
    <property type="project" value="TreeGrafter"/>
</dbReference>
<keyword evidence="4 6" id="KW-1133">Transmembrane helix</keyword>